<dbReference type="GO" id="GO:0043113">
    <property type="term" value="P:receptor clustering"/>
    <property type="evidence" value="ECO:0007669"/>
    <property type="project" value="TreeGrafter"/>
</dbReference>
<gene>
    <name evidence="4" type="primary">PATJ_1</name>
    <name evidence="4" type="ORF">AVEN_168130_1</name>
</gene>
<keyword evidence="2" id="KW-0472">Membrane</keyword>
<dbReference type="PANTHER" id="PTHR23119:SF51">
    <property type="entry name" value="DISKS LARGE 1 TUMOR SUPPRESSOR PROTEIN"/>
    <property type="match status" value="1"/>
</dbReference>
<evidence type="ECO:0000313" key="5">
    <source>
        <dbReference type="Proteomes" id="UP000499080"/>
    </source>
</evidence>
<dbReference type="OrthoDB" id="6022242at2759"/>
<feature type="domain" description="PDZ" evidence="3">
    <location>
        <begin position="19"/>
        <end position="104"/>
    </location>
</feature>
<dbReference type="Gene3D" id="2.30.42.10">
    <property type="match status" value="1"/>
</dbReference>
<comment type="subcellular location">
    <subcellularLocation>
        <location evidence="1">Membrane</location>
    </subcellularLocation>
</comment>
<dbReference type="SMART" id="SM00228">
    <property type="entry name" value="PDZ"/>
    <property type="match status" value="1"/>
</dbReference>
<evidence type="ECO:0000313" key="4">
    <source>
        <dbReference type="EMBL" id="GBO17339.1"/>
    </source>
</evidence>
<evidence type="ECO:0000256" key="1">
    <source>
        <dbReference type="ARBA" id="ARBA00004370"/>
    </source>
</evidence>
<dbReference type="Proteomes" id="UP000499080">
    <property type="component" value="Unassembled WGS sequence"/>
</dbReference>
<dbReference type="PROSITE" id="PS50106">
    <property type="entry name" value="PDZ"/>
    <property type="match status" value="1"/>
</dbReference>
<evidence type="ECO:0000256" key="2">
    <source>
        <dbReference type="ARBA" id="ARBA00023136"/>
    </source>
</evidence>
<accession>A0A4Y2UWF2</accession>
<dbReference type="Pfam" id="PF00595">
    <property type="entry name" value="PDZ"/>
    <property type="match status" value="1"/>
</dbReference>
<reference evidence="4 5" key="1">
    <citation type="journal article" date="2019" name="Sci. Rep.">
        <title>Orb-weaving spider Araneus ventricosus genome elucidates the spidroin gene catalogue.</title>
        <authorList>
            <person name="Kono N."/>
            <person name="Nakamura H."/>
            <person name="Ohtoshi R."/>
            <person name="Moran D.A.P."/>
            <person name="Shinohara A."/>
            <person name="Yoshida Y."/>
            <person name="Fujiwara M."/>
            <person name="Mori M."/>
            <person name="Tomita M."/>
            <person name="Arakawa K."/>
        </authorList>
    </citation>
    <scope>NUCLEOTIDE SEQUENCE [LARGE SCALE GENOMIC DNA]</scope>
</reference>
<dbReference type="GO" id="GO:0098609">
    <property type="term" value="P:cell-cell adhesion"/>
    <property type="evidence" value="ECO:0007669"/>
    <property type="project" value="TreeGrafter"/>
</dbReference>
<dbReference type="SUPFAM" id="SSF50156">
    <property type="entry name" value="PDZ domain-like"/>
    <property type="match status" value="1"/>
</dbReference>
<dbReference type="EMBL" id="BGPR01041099">
    <property type="protein sequence ID" value="GBO17339.1"/>
    <property type="molecule type" value="Genomic_DNA"/>
</dbReference>
<sequence length="208" mass="22638">MLSETNSSSIARQWGPQRTVELNRDPVKGLGISIISGKLDIMQGGIFIKNVLPDSPAGWNGTLKRGDRILEVSGVDIRNAGHAKAVDVIKNAPNPVKFIIQSLVPLPKKPEREGLPVASVPSMLPPPLEVTAPDDLPKLVDAKLPPYKMPKVSYVTIKRACADVFRTDPGVARQRQMVALETPLTFEHAQPVETYADLHVDVNSNKSI</sequence>
<dbReference type="CDD" id="cd06671">
    <property type="entry name" value="PDZ7_MUPP1-PD6_PATJ-like"/>
    <property type="match status" value="1"/>
</dbReference>
<keyword evidence="5" id="KW-1185">Reference proteome</keyword>
<dbReference type="PANTHER" id="PTHR23119">
    <property type="entry name" value="DISCS LARGE"/>
    <property type="match status" value="1"/>
</dbReference>
<dbReference type="AlphaFoldDB" id="A0A4Y2UWF2"/>
<dbReference type="GO" id="GO:0030054">
    <property type="term" value="C:cell junction"/>
    <property type="evidence" value="ECO:0007669"/>
    <property type="project" value="TreeGrafter"/>
</dbReference>
<proteinExistence type="predicted"/>
<comment type="caution">
    <text evidence="4">The sequence shown here is derived from an EMBL/GenBank/DDBJ whole genome shotgun (WGS) entry which is preliminary data.</text>
</comment>
<protein>
    <submittedName>
        <fullName evidence="4">InaD-like protein</fullName>
    </submittedName>
</protein>
<name>A0A4Y2UWF2_ARAVE</name>
<dbReference type="InterPro" id="IPR050614">
    <property type="entry name" value="Synaptic_Scaffolding_LAP-MAGUK"/>
</dbReference>
<dbReference type="GO" id="GO:0016323">
    <property type="term" value="C:basolateral plasma membrane"/>
    <property type="evidence" value="ECO:0007669"/>
    <property type="project" value="TreeGrafter"/>
</dbReference>
<dbReference type="GO" id="GO:0019901">
    <property type="term" value="F:protein kinase binding"/>
    <property type="evidence" value="ECO:0007669"/>
    <property type="project" value="TreeGrafter"/>
</dbReference>
<dbReference type="GO" id="GO:0097120">
    <property type="term" value="P:receptor localization to synapse"/>
    <property type="evidence" value="ECO:0007669"/>
    <property type="project" value="TreeGrafter"/>
</dbReference>
<dbReference type="InterPro" id="IPR036034">
    <property type="entry name" value="PDZ_sf"/>
</dbReference>
<dbReference type="InterPro" id="IPR001478">
    <property type="entry name" value="PDZ"/>
</dbReference>
<evidence type="ECO:0000259" key="3">
    <source>
        <dbReference type="PROSITE" id="PS50106"/>
    </source>
</evidence>
<organism evidence="4 5">
    <name type="scientific">Araneus ventricosus</name>
    <name type="common">Orbweaver spider</name>
    <name type="synonym">Epeira ventricosa</name>
    <dbReference type="NCBI Taxonomy" id="182803"/>
    <lineage>
        <taxon>Eukaryota</taxon>
        <taxon>Metazoa</taxon>
        <taxon>Ecdysozoa</taxon>
        <taxon>Arthropoda</taxon>
        <taxon>Chelicerata</taxon>
        <taxon>Arachnida</taxon>
        <taxon>Araneae</taxon>
        <taxon>Araneomorphae</taxon>
        <taxon>Entelegynae</taxon>
        <taxon>Araneoidea</taxon>
        <taxon>Araneidae</taxon>
        <taxon>Araneus</taxon>
    </lineage>
</organism>
<dbReference type="GO" id="GO:0045197">
    <property type="term" value="P:establishment or maintenance of epithelial cell apical/basal polarity"/>
    <property type="evidence" value="ECO:0007669"/>
    <property type="project" value="TreeGrafter"/>
</dbReference>